<dbReference type="EMBL" id="CP036501">
    <property type="protein sequence ID" value="UZP74264.1"/>
    <property type="molecule type" value="Genomic_DNA"/>
</dbReference>
<evidence type="ECO:0000256" key="5">
    <source>
        <dbReference type="PROSITE-ProRule" id="PRU00277"/>
    </source>
</evidence>
<evidence type="ECO:0000259" key="7">
    <source>
        <dbReference type="PROSITE" id="PS50059"/>
    </source>
</evidence>
<dbReference type="Gene3D" id="3.10.50.40">
    <property type="match status" value="1"/>
</dbReference>
<keyword evidence="9" id="KW-1185">Reference proteome</keyword>
<protein>
    <recommendedName>
        <fullName evidence="6">Peptidyl-prolyl cis-trans isomerase</fullName>
        <ecNumber evidence="6">5.2.1.8</ecNumber>
    </recommendedName>
</protein>
<dbReference type="Pfam" id="PF00254">
    <property type="entry name" value="FKBP_C"/>
    <property type="match status" value="1"/>
</dbReference>
<dbReference type="GO" id="GO:0016853">
    <property type="term" value="F:isomerase activity"/>
    <property type="evidence" value="ECO:0007669"/>
    <property type="project" value="UniProtKB-KW"/>
</dbReference>
<evidence type="ECO:0000256" key="6">
    <source>
        <dbReference type="RuleBase" id="RU003915"/>
    </source>
</evidence>
<reference evidence="8 9" key="1">
    <citation type="submission" date="2019-02" db="EMBL/GenBank/DDBJ databases">
        <title>Halieaceae_genomes.</title>
        <authorList>
            <person name="Li S.-H."/>
        </authorList>
    </citation>
    <scope>NUCLEOTIDE SEQUENCE [LARGE SCALE GENOMIC DNA]</scope>
    <source>
        <strain evidence="8 9">JH123</strain>
    </source>
</reference>
<comment type="catalytic activity">
    <reaction evidence="1 5 6">
        <text>[protein]-peptidylproline (omega=180) = [protein]-peptidylproline (omega=0)</text>
        <dbReference type="Rhea" id="RHEA:16237"/>
        <dbReference type="Rhea" id="RHEA-COMP:10747"/>
        <dbReference type="Rhea" id="RHEA-COMP:10748"/>
        <dbReference type="ChEBI" id="CHEBI:83833"/>
        <dbReference type="ChEBI" id="CHEBI:83834"/>
        <dbReference type="EC" id="5.2.1.8"/>
    </reaction>
</comment>
<dbReference type="PANTHER" id="PTHR47861">
    <property type="entry name" value="FKBP-TYPE PEPTIDYL-PROLYL CIS-TRANS ISOMERASE SLYD"/>
    <property type="match status" value="1"/>
</dbReference>
<gene>
    <name evidence="8" type="ORF">E0F26_05675</name>
</gene>
<keyword evidence="3 5" id="KW-0697">Rotamase</keyword>
<evidence type="ECO:0000256" key="1">
    <source>
        <dbReference type="ARBA" id="ARBA00000971"/>
    </source>
</evidence>
<dbReference type="Proteomes" id="UP001317963">
    <property type="component" value="Chromosome"/>
</dbReference>
<accession>A0ABY6Q6M3</accession>
<evidence type="ECO:0000256" key="4">
    <source>
        <dbReference type="ARBA" id="ARBA00023235"/>
    </source>
</evidence>
<dbReference type="InterPro" id="IPR046357">
    <property type="entry name" value="PPIase_dom_sf"/>
</dbReference>
<comment type="similarity">
    <text evidence="2 6">Belongs to the FKBP-type PPIase family.</text>
</comment>
<feature type="domain" description="PPIase FKBP-type" evidence="7">
    <location>
        <begin position="10"/>
        <end position="87"/>
    </location>
</feature>
<organism evidence="8 9">
    <name type="scientific">Candidatus Paraluminiphilus aquimaris</name>
    <dbReference type="NCBI Taxonomy" id="2518994"/>
    <lineage>
        <taxon>Bacteria</taxon>
        <taxon>Pseudomonadati</taxon>
        <taxon>Pseudomonadota</taxon>
        <taxon>Gammaproteobacteria</taxon>
        <taxon>Cellvibrionales</taxon>
        <taxon>Halieaceae</taxon>
        <taxon>Candidatus Paraluminiphilus</taxon>
    </lineage>
</organism>
<dbReference type="PROSITE" id="PS50059">
    <property type="entry name" value="FKBP_PPIASE"/>
    <property type="match status" value="1"/>
</dbReference>
<evidence type="ECO:0000313" key="9">
    <source>
        <dbReference type="Proteomes" id="UP001317963"/>
    </source>
</evidence>
<keyword evidence="4 5" id="KW-0413">Isomerase</keyword>
<dbReference type="EC" id="5.2.1.8" evidence="6"/>
<evidence type="ECO:0000313" key="8">
    <source>
        <dbReference type="EMBL" id="UZP74264.1"/>
    </source>
</evidence>
<proteinExistence type="inferred from homology"/>
<evidence type="ECO:0000256" key="2">
    <source>
        <dbReference type="ARBA" id="ARBA00006577"/>
    </source>
</evidence>
<name>A0ABY6Q6M3_9GAMM</name>
<sequence length="150" mass="16261">MTSDLQVTENTKVSLNFSITLDTGEVVDGNFDREPASFVMGDGSLLPGFEACLVGMKAGEEGAFTILPEQGFGEPQEANYQDIPRHTFSSDSELEVGMVFSFADAAGGEVPGVVDSFDEDTVRVNFNHPLAGRTLRFEVKIDRVEPAELH</sequence>
<evidence type="ECO:0000256" key="3">
    <source>
        <dbReference type="ARBA" id="ARBA00023110"/>
    </source>
</evidence>
<dbReference type="RefSeq" id="WP_279243077.1">
    <property type="nucleotide sequence ID" value="NZ_CP036501.1"/>
</dbReference>
<dbReference type="PANTHER" id="PTHR47861:SF4">
    <property type="entry name" value="FKBP-TYPE 16 KDA PEPTIDYL-PROLYL CIS-TRANS ISOMERASE"/>
    <property type="match status" value="1"/>
</dbReference>
<dbReference type="InterPro" id="IPR001179">
    <property type="entry name" value="PPIase_FKBP_dom"/>
</dbReference>
<dbReference type="SUPFAM" id="SSF54534">
    <property type="entry name" value="FKBP-like"/>
    <property type="match status" value="1"/>
</dbReference>